<dbReference type="Pfam" id="PF02374">
    <property type="entry name" value="ArsA_ATPase"/>
    <property type="match status" value="1"/>
</dbReference>
<feature type="domain" description="ArsA/GET3 Anion-transporting ATPase-like" evidence="1">
    <location>
        <begin position="8"/>
        <end position="37"/>
    </location>
</feature>
<evidence type="ECO:0000313" key="2">
    <source>
        <dbReference type="EMBL" id="ACO73914.1"/>
    </source>
</evidence>
<dbReference type="eggNOG" id="COG0003">
    <property type="taxonomic scope" value="Bacteria"/>
</dbReference>
<reference evidence="2 3" key="1">
    <citation type="journal article" date="2009" name="PLoS Genet.">
        <title>The complete genome and proteome of Laribacter hongkongensis reveal potential mechanisms for adaptations to different temperatures and habitats.</title>
        <authorList>
            <person name="Woo P.C."/>
            <person name="Lau S.K."/>
            <person name="Tse H."/>
            <person name="Teng J.L."/>
            <person name="Curreem S.O."/>
            <person name="Tsang A.K."/>
            <person name="Fan R.Y."/>
            <person name="Wong G.K."/>
            <person name="Huang Y."/>
            <person name="Loman N.J."/>
            <person name="Snyder L.A."/>
            <person name="Cai J.J."/>
            <person name="Huang J.D."/>
            <person name="Mak W."/>
            <person name="Pallen M.J."/>
            <person name="Lok S."/>
            <person name="Yuen K.Y."/>
        </authorList>
    </citation>
    <scope>NUCLEOTIDE SEQUENCE [LARGE SCALE GENOMIC DNA]</scope>
    <source>
        <strain evidence="2 3">HLHK9</strain>
    </source>
</reference>
<organism evidence="2 3">
    <name type="scientific">Laribacter hongkongensis (strain HLHK9)</name>
    <dbReference type="NCBI Taxonomy" id="557598"/>
    <lineage>
        <taxon>Bacteria</taxon>
        <taxon>Pseudomonadati</taxon>
        <taxon>Pseudomonadota</taxon>
        <taxon>Betaproteobacteria</taxon>
        <taxon>Neisseriales</taxon>
        <taxon>Aquaspirillaceae</taxon>
        <taxon>Laribacter</taxon>
    </lineage>
</organism>
<dbReference type="STRING" id="557598.LHK_00921"/>
<dbReference type="SUPFAM" id="SSF52540">
    <property type="entry name" value="P-loop containing nucleoside triphosphate hydrolases"/>
    <property type="match status" value="1"/>
</dbReference>
<gene>
    <name evidence="2" type="ordered locus">LHK_00921</name>
</gene>
<dbReference type="HOGENOM" id="CLU_3312003_0_0_4"/>
<dbReference type="KEGG" id="lhk:LHK_00921"/>
<dbReference type="EC" id="3.6.3.16" evidence="2"/>
<dbReference type="InterPro" id="IPR025723">
    <property type="entry name" value="ArsA/GET3_ATPase-like"/>
</dbReference>
<dbReference type="GO" id="GO:0016787">
    <property type="term" value="F:hydrolase activity"/>
    <property type="evidence" value="ECO:0007669"/>
    <property type="project" value="UniProtKB-KW"/>
</dbReference>
<proteinExistence type="predicted"/>
<keyword evidence="3" id="KW-1185">Reference proteome</keyword>
<name>C1D597_LARHH</name>
<sequence length="39" mass="4187">MAFLTTQTRYLFFTGKGGVGKTSMSCATGLALAERARRS</sequence>
<accession>C1D597</accession>
<evidence type="ECO:0000313" key="3">
    <source>
        <dbReference type="Proteomes" id="UP000002010"/>
    </source>
</evidence>
<dbReference type="AlphaFoldDB" id="C1D597"/>
<dbReference type="Gene3D" id="3.40.50.300">
    <property type="entry name" value="P-loop containing nucleotide triphosphate hydrolases"/>
    <property type="match status" value="1"/>
</dbReference>
<evidence type="ECO:0000259" key="1">
    <source>
        <dbReference type="Pfam" id="PF02374"/>
    </source>
</evidence>
<dbReference type="EMBL" id="CP001154">
    <property type="protein sequence ID" value="ACO73914.1"/>
    <property type="molecule type" value="Genomic_DNA"/>
</dbReference>
<protein>
    <submittedName>
        <fullName evidence="2">ArsA-catalytic subunit of arsenic oxyanion-translocating ATPase</fullName>
        <ecNumber evidence="2">3.6.3.16</ecNumber>
    </submittedName>
</protein>
<dbReference type="Proteomes" id="UP000002010">
    <property type="component" value="Chromosome"/>
</dbReference>
<keyword evidence="2" id="KW-0378">Hydrolase</keyword>
<dbReference type="InterPro" id="IPR027417">
    <property type="entry name" value="P-loop_NTPase"/>
</dbReference>